<protein>
    <submittedName>
        <fullName evidence="1">Uncharacterized protein</fullName>
    </submittedName>
</protein>
<organism evidence="1 2">
    <name type="scientific">Camellia lanceoleosa</name>
    <dbReference type="NCBI Taxonomy" id="1840588"/>
    <lineage>
        <taxon>Eukaryota</taxon>
        <taxon>Viridiplantae</taxon>
        <taxon>Streptophyta</taxon>
        <taxon>Embryophyta</taxon>
        <taxon>Tracheophyta</taxon>
        <taxon>Spermatophyta</taxon>
        <taxon>Magnoliopsida</taxon>
        <taxon>eudicotyledons</taxon>
        <taxon>Gunneridae</taxon>
        <taxon>Pentapetalae</taxon>
        <taxon>asterids</taxon>
        <taxon>Ericales</taxon>
        <taxon>Theaceae</taxon>
        <taxon>Camellia</taxon>
    </lineage>
</organism>
<sequence length="453" mass="50022">MAYKFVSREEGLQSDYGPNLQTRPARSLHLIHSSPRRTPADVSMGSDTPASPLNISNSCTVARRQGTAGNEESGTATPTSHQLATNVEALSPDLDPPMRDSGLLSGSPHLYTFKVGPPNVVGEAQTQFNPSSEKYELPCSAPYFVTEPSEVILPISQPTVSQDPLSFRVQELSPSSSPVRPGPPDSITDLCISKVFNCLSLKRPLGEDDLCDSVVKKKLKGNILELDSVYAESKALSVVASQPPEQVLAKRVRRQRKTSLVEIQVQILEADATSISGGTGPVRIVSLGDTGCCPRFDKDDTLLWYYDSKGCYTVKSRYREAMKQAHLVSTIPSSSIVWSEKEWLLVWNLNLPLKLKHFLWKIYHNALATCQNLSSRRCVVSACCPVCFSASESIEHLLFDCEWSRRVWFGCDLGLRCDNQDSFSTREWFGKCFETLGTSAWGKSVLCSMVWVA</sequence>
<comment type="caution">
    <text evidence="1">The sequence shown here is derived from an EMBL/GenBank/DDBJ whole genome shotgun (WGS) entry which is preliminary data.</text>
</comment>
<evidence type="ECO:0000313" key="2">
    <source>
        <dbReference type="Proteomes" id="UP001060215"/>
    </source>
</evidence>
<keyword evidence="2" id="KW-1185">Reference proteome</keyword>
<name>A0ACC0GAR9_9ERIC</name>
<accession>A0ACC0GAR9</accession>
<gene>
    <name evidence="1" type="ORF">LOK49_LG10G00469</name>
</gene>
<evidence type="ECO:0000313" key="1">
    <source>
        <dbReference type="EMBL" id="KAI7997141.1"/>
    </source>
</evidence>
<dbReference type="Proteomes" id="UP001060215">
    <property type="component" value="Chromosome 10"/>
</dbReference>
<reference evidence="1 2" key="1">
    <citation type="journal article" date="2022" name="Plant J.">
        <title>Chromosome-level genome of Camellia lanceoleosa provides a valuable resource for understanding genome evolution and self-incompatibility.</title>
        <authorList>
            <person name="Gong W."/>
            <person name="Xiao S."/>
            <person name="Wang L."/>
            <person name="Liao Z."/>
            <person name="Chang Y."/>
            <person name="Mo W."/>
            <person name="Hu G."/>
            <person name="Li W."/>
            <person name="Zhao G."/>
            <person name="Zhu H."/>
            <person name="Hu X."/>
            <person name="Ji K."/>
            <person name="Xiang X."/>
            <person name="Song Q."/>
            <person name="Yuan D."/>
            <person name="Jin S."/>
            <person name="Zhang L."/>
        </authorList>
    </citation>
    <scope>NUCLEOTIDE SEQUENCE [LARGE SCALE GENOMIC DNA]</scope>
    <source>
        <strain evidence="1">SQ_2022a</strain>
    </source>
</reference>
<dbReference type="EMBL" id="CM045767">
    <property type="protein sequence ID" value="KAI7997141.1"/>
    <property type="molecule type" value="Genomic_DNA"/>
</dbReference>
<proteinExistence type="predicted"/>